<dbReference type="EMBL" id="KV428084">
    <property type="protein sequence ID" value="KZT37392.1"/>
    <property type="molecule type" value="Genomic_DNA"/>
</dbReference>
<protein>
    <submittedName>
        <fullName evidence="4">Uncharacterized protein</fullName>
    </submittedName>
</protein>
<keyword evidence="2" id="KW-0812">Transmembrane</keyword>
<name>A0A166CFC5_9AGAM</name>
<accession>A0A166CFC5</accession>
<evidence type="ECO:0000313" key="4">
    <source>
        <dbReference type="EMBL" id="KZT37392.1"/>
    </source>
</evidence>
<keyword evidence="2" id="KW-1133">Transmembrane helix</keyword>
<feature type="transmembrane region" description="Helical" evidence="2">
    <location>
        <begin position="83"/>
        <end position="104"/>
    </location>
</feature>
<keyword evidence="5" id="KW-1185">Reference proteome</keyword>
<evidence type="ECO:0000313" key="5">
    <source>
        <dbReference type="Proteomes" id="UP000076798"/>
    </source>
</evidence>
<gene>
    <name evidence="4" type="ORF">SISSUDRAFT_1048485</name>
</gene>
<evidence type="ECO:0000256" key="2">
    <source>
        <dbReference type="SAM" id="Phobius"/>
    </source>
</evidence>
<evidence type="ECO:0000256" key="1">
    <source>
        <dbReference type="SAM" id="MobiDB-lite"/>
    </source>
</evidence>
<evidence type="ECO:0000256" key="3">
    <source>
        <dbReference type="SAM" id="SignalP"/>
    </source>
</evidence>
<dbReference type="Proteomes" id="UP000076798">
    <property type="component" value="Unassembled WGS sequence"/>
</dbReference>
<feature type="signal peptide" evidence="3">
    <location>
        <begin position="1"/>
        <end position="23"/>
    </location>
</feature>
<keyword evidence="2" id="KW-0472">Membrane</keyword>
<dbReference type="AlphaFoldDB" id="A0A166CFC5"/>
<proteinExistence type="predicted"/>
<feature type="region of interest" description="Disordered" evidence="1">
    <location>
        <begin position="52"/>
        <end position="72"/>
    </location>
</feature>
<organism evidence="4 5">
    <name type="scientific">Sistotremastrum suecicum HHB10207 ss-3</name>
    <dbReference type="NCBI Taxonomy" id="1314776"/>
    <lineage>
        <taxon>Eukaryota</taxon>
        <taxon>Fungi</taxon>
        <taxon>Dikarya</taxon>
        <taxon>Basidiomycota</taxon>
        <taxon>Agaricomycotina</taxon>
        <taxon>Agaricomycetes</taxon>
        <taxon>Sistotremastrales</taxon>
        <taxon>Sistotremastraceae</taxon>
        <taxon>Sistotremastrum</taxon>
    </lineage>
</organism>
<sequence length="105" mass="10938">MFGAVRFITYTVFLCLLSMTALASPYGYDKGRVMLGAGIPHAEVTNTFLLPDTLPTPASADAPEDSSTPEPVDLSATSGAFHIVSHTPATVGFVATAALALAYLF</sequence>
<keyword evidence="3" id="KW-0732">Signal</keyword>
<feature type="chain" id="PRO_5007871598" evidence="3">
    <location>
        <begin position="24"/>
        <end position="105"/>
    </location>
</feature>
<reference evidence="4 5" key="1">
    <citation type="journal article" date="2016" name="Mol. Biol. Evol.">
        <title>Comparative Genomics of Early-Diverging Mushroom-Forming Fungi Provides Insights into the Origins of Lignocellulose Decay Capabilities.</title>
        <authorList>
            <person name="Nagy L.G."/>
            <person name="Riley R."/>
            <person name="Tritt A."/>
            <person name="Adam C."/>
            <person name="Daum C."/>
            <person name="Floudas D."/>
            <person name="Sun H."/>
            <person name="Yadav J.S."/>
            <person name="Pangilinan J."/>
            <person name="Larsson K.H."/>
            <person name="Matsuura K."/>
            <person name="Barry K."/>
            <person name="Labutti K."/>
            <person name="Kuo R."/>
            <person name="Ohm R.A."/>
            <person name="Bhattacharya S.S."/>
            <person name="Shirouzu T."/>
            <person name="Yoshinaga Y."/>
            <person name="Martin F.M."/>
            <person name="Grigoriev I.V."/>
            <person name="Hibbett D.S."/>
        </authorList>
    </citation>
    <scope>NUCLEOTIDE SEQUENCE [LARGE SCALE GENOMIC DNA]</scope>
    <source>
        <strain evidence="4 5">HHB10207 ss-3</strain>
    </source>
</reference>